<dbReference type="InterPro" id="IPR000073">
    <property type="entry name" value="AB_hydrolase_1"/>
</dbReference>
<keyword evidence="5" id="KW-1185">Reference proteome</keyword>
<dbReference type="EMBL" id="AOEX01000016">
    <property type="protein sequence ID" value="EME66920.1"/>
    <property type="molecule type" value="Genomic_DNA"/>
</dbReference>
<dbReference type="InterPro" id="IPR050266">
    <property type="entry name" value="AB_hydrolase_sf"/>
</dbReference>
<keyword evidence="1 4" id="KW-0378">Hydrolase</keyword>
<sequence length="297" mass="32600">MTALRTPCSNPTGEDTMTTTDRSPEIARTIDVNGIATNYHDEGDGQPVVLIHGSGPGVTAWANWRTTIPALAGRFRVLAPDILGFGYTERPDGTEYNSTTWTEHLVGFLDALGLNKVSIVGNSFGGSLALDIATRHPDRVDRLVLMGSVGVPFEITDGLDAVWGFEPSLEAMRHLLDVFAYDRSLVNDELAALRLAAATRPGVQEAFSAMFPAPRQHSVDAMAVDENRIAALPHDTLIIHGRDDQVIPLSNSLRLLELIDRSQLHVFGRCGHWVQIEHATRFNSLVTEFLSEHRSER</sequence>
<dbReference type="AlphaFoldDB" id="M2YY47"/>
<dbReference type="Gene3D" id="3.40.50.1820">
    <property type="entry name" value="alpha/beta hydrolase"/>
    <property type="match status" value="1"/>
</dbReference>
<feature type="compositionally biased region" description="Polar residues" evidence="2">
    <location>
        <begin position="7"/>
        <end position="21"/>
    </location>
</feature>
<evidence type="ECO:0000313" key="4">
    <source>
        <dbReference type="EMBL" id="EME66920.1"/>
    </source>
</evidence>
<feature type="region of interest" description="Disordered" evidence="2">
    <location>
        <begin position="1"/>
        <end position="22"/>
    </location>
</feature>
<feature type="domain" description="AB hydrolase-1" evidence="3">
    <location>
        <begin position="47"/>
        <end position="279"/>
    </location>
</feature>
<protein>
    <submittedName>
        <fullName evidence="4">Alpha/beta-fold C-C bond hydrolase</fullName>
    </submittedName>
</protein>
<dbReference type="GO" id="GO:0016787">
    <property type="term" value="F:hydrolase activity"/>
    <property type="evidence" value="ECO:0007669"/>
    <property type="project" value="UniProtKB-KW"/>
</dbReference>
<dbReference type="PANTHER" id="PTHR43798:SF31">
    <property type="entry name" value="AB HYDROLASE SUPERFAMILY PROTEIN YCLE"/>
    <property type="match status" value="1"/>
</dbReference>
<evidence type="ECO:0000313" key="5">
    <source>
        <dbReference type="Proteomes" id="UP000011731"/>
    </source>
</evidence>
<comment type="caution">
    <text evidence="4">The sequence shown here is derived from an EMBL/GenBank/DDBJ whole genome shotgun (WGS) entry which is preliminary data.</text>
</comment>
<gene>
    <name evidence="4" type="ORF">G352_03249</name>
</gene>
<dbReference type="PATRIC" id="fig|1278076.4.peg.675"/>
<evidence type="ECO:0000256" key="2">
    <source>
        <dbReference type="SAM" id="MobiDB-lite"/>
    </source>
</evidence>
<dbReference type="GO" id="GO:0016020">
    <property type="term" value="C:membrane"/>
    <property type="evidence" value="ECO:0007669"/>
    <property type="project" value="TreeGrafter"/>
</dbReference>
<organism evidence="4 5">
    <name type="scientific">Rhodococcus ruber BKS 20-38</name>
    <dbReference type="NCBI Taxonomy" id="1278076"/>
    <lineage>
        <taxon>Bacteria</taxon>
        <taxon>Bacillati</taxon>
        <taxon>Actinomycetota</taxon>
        <taxon>Actinomycetes</taxon>
        <taxon>Mycobacteriales</taxon>
        <taxon>Nocardiaceae</taxon>
        <taxon>Rhodococcus</taxon>
    </lineage>
</organism>
<evidence type="ECO:0000259" key="3">
    <source>
        <dbReference type="Pfam" id="PF00561"/>
    </source>
</evidence>
<accession>M2YY47</accession>
<dbReference type="Pfam" id="PF00561">
    <property type="entry name" value="Abhydrolase_1"/>
    <property type="match status" value="1"/>
</dbReference>
<proteinExistence type="predicted"/>
<dbReference type="PANTHER" id="PTHR43798">
    <property type="entry name" value="MONOACYLGLYCEROL LIPASE"/>
    <property type="match status" value="1"/>
</dbReference>
<dbReference type="PRINTS" id="PR00111">
    <property type="entry name" value="ABHYDROLASE"/>
</dbReference>
<name>M2YY47_9NOCA</name>
<dbReference type="Proteomes" id="UP000011731">
    <property type="component" value="Unassembled WGS sequence"/>
</dbReference>
<dbReference type="SUPFAM" id="SSF53474">
    <property type="entry name" value="alpha/beta-Hydrolases"/>
    <property type="match status" value="1"/>
</dbReference>
<reference evidence="4 5" key="1">
    <citation type="journal article" date="2013" name="Genome Announc.">
        <title>Draft Genome Sequence of Rhodococcus ruber Strain BKS 20-38.</title>
        <authorList>
            <person name="Bala M."/>
            <person name="Kumar S."/>
            <person name="Raghava G.P."/>
            <person name="Mayilraj S."/>
        </authorList>
    </citation>
    <scope>NUCLEOTIDE SEQUENCE [LARGE SCALE GENOMIC DNA]</scope>
    <source>
        <strain evidence="4 5">BKS 20-38</strain>
    </source>
</reference>
<evidence type="ECO:0000256" key="1">
    <source>
        <dbReference type="ARBA" id="ARBA00022801"/>
    </source>
</evidence>
<dbReference type="InterPro" id="IPR029058">
    <property type="entry name" value="AB_hydrolase_fold"/>
</dbReference>